<accession>A0ABU2A9J8</accession>
<evidence type="ECO:0000256" key="1">
    <source>
        <dbReference type="SAM" id="Phobius"/>
    </source>
</evidence>
<keyword evidence="3" id="KW-1185">Reference proteome</keyword>
<dbReference type="Proteomes" id="UP001180825">
    <property type="component" value="Unassembled WGS sequence"/>
</dbReference>
<keyword evidence="1" id="KW-0472">Membrane</keyword>
<dbReference type="InterPro" id="IPR025238">
    <property type="entry name" value="DUF4184"/>
</dbReference>
<comment type="caution">
    <text evidence="2">The sequence shown here is derived from an EMBL/GenBank/DDBJ whole genome shotgun (WGS) entry which is preliminary data.</text>
</comment>
<gene>
    <name evidence="2" type="ORF">J2X21_002402</name>
</gene>
<evidence type="ECO:0008006" key="4">
    <source>
        <dbReference type="Google" id="ProtNLM"/>
    </source>
</evidence>
<feature type="transmembrane region" description="Helical" evidence="1">
    <location>
        <begin position="100"/>
        <end position="120"/>
    </location>
</feature>
<feature type="transmembrane region" description="Helical" evidence="1">
    <location>
        <begin position="224"/>
        <end position="248"/>
    </location>
</feature>
<feature type="transmembrane region" description="Helical" evidence="1">
    <location>
        <begin position="53"/>
        <end position="70"/>
    </location>
</feature>
<feature type="transmembrane region" description="Helical" evidence="1">
    <location>
        <begin position="193"/>
        <end position="212"/>
    </location>
</feature>
<keyword evidence="1" id="KW-1133">Transmembrane helix</keyword>
<dbReference type="Pfam" id="PF13803">
    <property type="entry name" value="DUF4184"/>
    <property type="match status" value="1"/>
</dbReference>
<dbReference type="RefSeq" id="WP_310328744.1">
    <property type="nucleotide sequence ID" value="NZ_JAVDXV010000004.1"/>
</dbReference>
<name>A0ABU2A9J8_9BURK</name>
<evidence type="ECO:0000313" key="3">
    <source>
        <dbReference type="Proteomes" id="UP001180825"/>
    </source>
</evidence>
<organism evidence="2 3">
    <name type="scientific">Roseateles asaccharophilus</name>
    <dbReference type="NCBI Taxonomy" id="582607"/>
    <lineage>
        <taxon>Bacteria</taxon>
        <taxon>Pseudomonadati</taxon>
        <taxon>Pseudomonadota</taxon>
        <taxon>Betaproteobacteria</taxon>
        <taxon>Burkholderiales</taxon>
        <taxon>Sphaerotilaceae</taxon>
        <taxon>Roseateles</taxon>
    </lineage>
</organism>
<keyword evidence="1" id="KW-0812">Transmembrane</keyword>
<evidence type="ECO:0000313" key="2">
    <source>
        <dbReference type="EMBL" id="MDR7333268.1"/>
    </source>
</evidence>
<feature type="transmembrane region" description="Helical" evidence="1">
    <location>
        <begin position="21"/>
        <end position="41"/>
    </location>
</feature>
<proteinExistence type="predicted"/>
<feature type="transmembrane region" description="Helical" evidence="1">
    <location>
        <begin position="154"/>
        <end position="172"/>
    </location>
</feature>
<dbReference type="EMBL" id="JAVDXV010000004">
    <property type="protein sequence ID" value="MDR7333268.1"/>
    <property type="molecule type" value="Genomic_DNA"/>
</dbReference>
<sequence length="255" mass="27602">MPWTFAHPAAVLPLRSLCPRWLSLPALILGAISPDLGYHVAMFDWARFCHSPLGIVTVCLPLGLLLLALLQRWHRPLTVLLPAPHRQLVRAGLQPAQHAAPWLVVAVASLLLGAVTHVVWDAFTHAGRWGVLLVPGLNEPLFDAVGRQFRVFNLLQHLSTLVGLVALALAYRRCLHLQTKVPDPARDGQRVRLLLAGLVGATVIGASLAWALTPAGQPGALSHLIVRTVIASTTGFLLFIVIGSLAWWQSRGDDA</sequence>
<protein>
    <recommendedName>
        <fullName evidence="4">DUF4184 family protein</fullName>
    </recommendedName>
</protein>
<reference evidence="2 3" key="1">
    <citation type="submission" date="2023-07" db="EMBL/GenBank/DDBJ databases">
        <title>Sorghum-associated microbial communities from plants grown in Nebraska, USA.</title>
        <authorList>
            <person name="Schachtman D."/>
        </authorList>
    </citation>
    <scope>NUCLEOTIDE SEQUENCE [LARGE SCALE GENOMIC DNA]</scope>
    <source>
        <strain evidence="2 3">BE316</strain>
    </source>
</reference>